<dbReference type="OrthoDB" id="2194439at2759"/>
<evidence type="ECO:0000313" key="2">
    <source>
        <dbReference type="Proteomes" id="UP000054524"/>
    </source>
</evidence>
<dbReference type="RefSeq" id="XP_052905900.1">
    <property type="nucleotide sequence ID" value="XM_053048075.1"/>
</dbReference>
<keyword evidence="2" id="KW-1185">Reference proteome</keyword>
<gene>
    <name evidence="1" type="ORF">NESG_00423</name>
</gene>
<dbReference type="HOGENOM" id="CLU_2427552_0_0_1"/>
<protein>
    <submittedName>
        <fullName evidence="1">Uncharacterized protein</fullName>
    </submittedName>
</protein>
<proteinExistence type="predicted"/>
<sequence length="92" mass="10957">MLIDFGKKKKLVVHKEKEIKRQEKKKRQDKPISPTDIDMLIIKSKEALDEDRSIFSHIPYENAEIAIMVDPCTKTHKNTRTLYEQYKEQINK</sequence>
<reference evidence="1 2" key="1">
    <citation type="journal article" date="2014" name="Genome Announc.">
        <title>Genome Sequence of the Microsporidian Species Nematocida sp1 Strain ERTm6 (ATCC PRA-372).</title>
        <authorList>
            <person name="Bakowski M.A."/>
            <person name="Priest M."/>
            <person name="Young S."/>
            <person name="Cuomo C.A."/>
            <person name="Troemel E.R."/>
        </authorList>
    </citation>
    <scope>NUCLEOTIDE SEQUENCE [LARGE SCALE GENOMIC DNA]</scope>
    <source>
        <strain evidence="1 2">ERTm6</strain>
    </source>
</reference>
<dbReference type="Proteomes" id="UP000054524">
    <property type="component" value="Unassembled WGS sequence"/>
</dbReference>
<dbReference type="EMBL" id="AKIJ01000001">
    <property type="protein sequence ID" value="KFG27345.1"/>
    <property type="molecule type" value="Genomic_DNA"/>
</dbReference>
<dbReference type="GeneID" id="77675396"/>
<name>A0A086J5C7_NEMA1</name>
<comment type="caution">
    <text evidence="1">The sequence shown here is derived from an EMBL/GenBank/DDBJ whole genome shotgun (WGS) entry which is preliminary data.</text>
</comment>
<dbReference type="AlphaFoldDB" id="A0A086J5C7"/>
<accession>A0A086J5C7</accession>
<evidence type="ECO:0000313" key="1">
    <source>
        <dbReference type="EMBL" id="KFG27345.1"/>
    </source>
</evidence>
<organism evidence="1 2">
    <name type="scientific">Nematocida ausubeli (strain ATCC PRA-371 / ERTm2)</name>
    <name type="common">Nematode killer fungus</name>
    <dbReference type="NCBI Taxonomy" id="1913371"/>
    <lineage>
        <taxon>Eukaryota</taxon>
        <taxon>Fungi</taxon>
        <taxon>Fungi incertae sedis</taxon>
        <taxon>Microsporidia</taxon>
        <taxon>Nematocida</taxon>
    </lineage>
</organism>